<dbReference type="EMBL" id="UXUI01000978">
    <property type="protein sequence ID" value="VDD85362.1"/>
    <property type="molecule type" value="Genomic_DNA"/>
</dbReference>
<evidence type="ECO:0000313" key="4">
    <source>
        <dbReference type="WBParaSite" id="EVEC_0000075901-mRNA-1"/>
    </source>
</evidence>
<organism evidence="4">
    <name type="scientific">Enterobius vermicularis</name>
    <name type="common">Human pinworm</name>
    <dbReference type="NCBI Taxonomy" id="51028"/>
    <lineage>
        <taxon>Eukaryota</taxon>
        <taxon>Metazoa</taxon>
        <taxon>Ecdysozoa</taxon>
        <taxon>Nematoda</taxon>
        <taxon>Chromadorea</taxon>
        <taxon>Rhabditida</taxon>
        <taxon>Spirurina</taxon>
        <taxon>Oxyuridomorpha</taxon>
        <taxon>Oxyuroidea</taxon>
        <taxon>Oxyuridae</taxon>
        <taxon>Enterobius</taxon>
    </lineage>
</organism>
<gene>
    <name evidence="2" type="ORF">EVEC_LOCUS505</name>
</gene>
<dbReference type="Proteomes" id="UP000274131">
    <property type="component" value="Unassembled WGS sequence"/>
</dbReference>
<proteinExistence type="predicted"/>
<protein>
    <submittedName>
        <fullName evidence="4">Ovule protein</fullName>
    </submittedName>
</protein>
<sequence length="127" mass="13053">GGGAGCGQVHGTRQQPNPSALLVNASSTNVIQRELATKEKKNDGEKKGEDDDGVSPLFVPYPSQVASLFLNLYSSFELSLSSLSQWPSAQKLASANSVLVFIAVLGDGTVGGADADADDGDEVDGSI</sequence>
<dbReference type="AlphaFoldDB" id="A0A0N4UTU0"/>
<keyword evidence="3" id="KW-1185">Reference proteome</keyword>
<evidence type="ECO:0000256" key="1">
    <source>
        <dbReference type="SAM" id="MobiDB-lite"/>
    </source>
</evidence>
<accession>A0A0N4UTU0</accession>
<evidence type="ECO:0000313" key="3">
    <source>
        <dbReference type="Proteomes" id="UP000274131"/>
    </source>
</evidence>
<feature type="compositionally biased region" description="Polar residues" evidence="1">
    <location>
        <begin position="11"/>
        <end position="23"/>
    </location>
</feature>
<reference evidence="2 3" key="2">
    <citation type="submission" date="2018-10" db="EMBL/GenBank/DDBJ databases">
        <authorList>
            <consortium name="Pathogen Informatics"/>
        </authorList>
    </citation>
    <scope>NUCLEOTIDE SEQUENCE [LARGE SCALE GENOMIC DNA]</scope>
</reference>
<feature type="compositionally biased region" description="Basic and acidic residues" evidence="1">
    <location>
        <begin position="35"/>
        <end position="49"/>
    </location>
</feature>
<feature type="region of interest" description="Disordered" evidence="1">
    <location>
        <begin position="35"/>
        <end position="56"/>
    </location>
</feature>
<dbReference type="WBParaSite" id="EVEC_0000075901-mRNA-1">
    <property type="protein sequence ID" value="EVEC_0000075901-mRNA-1"/>
    <property type="gene ID" value="EVEC_0000075901"/>
</dbReference>
<name>A0A0N4UTU0_ENTVE</name>
<reference evidence="4" key="1">
    <citation type="submission" date="2017-02" db="UniProtKB">
        <authorList>
            <consortium name="WormBaseParasite"/>
        </authorList>
    </citation>
    <scope>IDENTIFICATION</scope>
</reference>
<evidence type="ECO:0000313" key="2">
    <source>
        <dbReference type="EMBL" id="VDD85362.1"/>
    </source>
</evidence>
<feature type="region of interest" description="Disordered" evidence="1">
    <location>
        <begin position="1"/>
        <end position="23"/>
    </location>
</feature>